<dbReference type="RefSeq" id="WP_169559831.1">
    <property type="nucleotide sequence ID" value="NZ_BSNF01000001.1"/>
</dbReference>
<sequence length="59" mass="7031">MSLFAKKILFNISQFDLDRMTEMRVKRGLDQSEYIRRAIRMYVAEQKIEELRSDTKSGS</sequence>
<protein>
    <recommendedName>
        <fullName evidence="1">Ribbon-helix-helix protein CopG domain-containing protein</fullName>
    </recommendedName>
</protein>
<dbReference type="EMBL" id="BSNF01000001">
    <property type="protein sequence ID" value="GLQ05869.1"/>
    <property type="molecule type" value="Genomic_DNA"/>
</dbReference>
<name>A0ABQ5U140_9PROT</name>
<proteinExistence type="predicted"/>
<keyword evidence="3" id="KW-1185">Reference proteome</keyword>
<dbReference type="Proteomes" id="UP001161409">
    <property type="component" value="Unassembled WGS sequence"/>
</dbReference>
<evidence type="ECO:0000313" key="2">
    <source>
        <dbReference type="EMBL" id="GLQ05869.1"/>
    </source>
</evidence>
<dbReference type="InterPro" id="IPR013321">
    <property type="entry name" value="Arc_rbn_hlx_hlx"/>
</dbReference>
<accession>A0ABQ5U140</accession>
<gene>
    <name evidence="2" type="ORF">GCM10007924_10900</name>
</gene>
<organism evidence="2 3">
    <name type="scientific">Sneathiella chinensis</name>
    <dbReference type="NCBI Taxonomy" id="349750"/>
    <lineage>
        <taxon>Bacteria</taxon>
        <taxon>Pseudomonadati</taxon>
        <taxon>Pseudomonadota</taxon>
        <taxon>Alphaproteobacteria</taxon>
        <taxon>Sneathiellales</taxon>
        <taxon>Sneathiellaceae</taxon>
        <taxon>Sneathiella</taxon>
    </lineage>
</organism>
<evidence type="ECO:0000259" key="1">
    <source>
        <dbReference type="Pfam" id="PF01402"/>
    </source>
</evidence>
<reference evidence="2" key="1">
    <citation type="journal article" date="2014" name="Int. J. Syst. Evol. Microbiol.">
        <title>Complete genome of a new Firmicutes species belonging to the dominant human colonic microbiota ('Ruminococcus bicirculans') reveals two chromosomes and a selective capacity to utilize plant glucans.</title>
        <authorList>
            <consortium name="NISC Comparative Sequencing Program"/>
            <person name="Wegmann U."/>
            <person name="Louis P."/>
            <person name="Goesmann A."/>
            <person name="Henrissat B."/>
            <person name="Duncan S.H."/>
            <person name="Flint H.J."/>
        </authorList>
    </citation>
    <scope>NUCLEOTIDE SEQUENCE</scope>
    <source>
        <strain evidence="2">NBRC 103408</strain>
    </source>
</reference>
<dbReference type="InterPro" id="IPR002145">
    <property type="entry name" value="CopG"/>
</dbReference>
<comment type="caution">
    <text evidence="2">The sequence shown here is derived from an EMBL/GenBank/DDBJ whole genome shotgun (WGS) entry which is preliminary data.</text>
</comment>
<dbReference type="Gene3D" id="1.10.1220.10">
    <property type="entry name" value="Met repressor-like"/>
    <property type="match status" value="1"/>
</dbReference>
<evidence type="ECO:0000313" key="3">
    <source>
        <dbReference type="Proteomes" id="UP001161409"/>
    </source>
</evidence>
<dbReference type="Pfam" id="PF01402">
    <property type="entry name" value="RHH_1"/>
    <property type="match status" value="1"/>
</dbReference>
<reference evidence="2" key="2">
    <citation type="submission" date="2023-01" db="EMBL/GenBank/DDBJ databases">
        <title>Draft genome sequence of Sneathiella chinensis strain NBRC 103408.</title>
        <authorList>
            <person name="Sun Q."/>
            <person name="Mori K."/>
        </authorList>
    </citation>
    <scope>NUCLEOTIDE SEQUENCE</scope>
    <source>
        <strain evidence="2">NBRC 103408</strain>
    </source>
</reference>
<feature type="domain" description="Ribbon-helix-helix protein CopG" evidence="1">
    <location>
        <begin position="16"/>
        <end position="45"/>
    </location>
</feature>